<dbReference type="Proteomes" id="UP000294546">
    <property type="component" value="Unassembled WGS sequence"/>
</dbReference>
<dbReference type="OrthoDB" id="9797605at2"/>
<dbReference type="InterPro" id="IPR013767">
    <property type="entry name" value="PAS_fold"/>
</dbReference>
<dbReference type="EC" id="2.7.13.3" evidence="2"/>
<dbReference type="CDD" id="cd16917">
    <property type="entry name" value="HATPase_UhpB-NarQ-NarX-like"/>
    <property type="match status" value="1"/>
</dbReference>
<feature type="domain" description="Histidine kinase" evidence="9">
    <location>
        <begin position="161"/>
        <end position="354"/>
    </location>
</feature>
<dbReference type="InterPro" id="IPR035965">
    <property type="entry name" value="PAS-like_dom_sf"/>
</dbReference>
<dbReference type="GO" id="GO:0046983">
    <property type="term" value="F:protein dimerization activity"/>
    <property type="evidence" value="ECO:0007669"/>
    <property type="project" value="InterPro"/>
</dbReference>
<dbReference type="InterPro" id="IPR003594">
    <property type="entry name" value="HATPase_dom"/>
</dbReference>
<comment type="caution">
    <text evidence="11">The sequence shown here is derived from an EMBL/GenBank/DDBJ whole genome shotgun (WGS) entry which is preliminary data.</text>
</comment>
<evidence type="ECO:0000256" key="3">
    <source>
        <dbReference type="ARBA" id="ARBA00022553"/>
    </source>
</evidence>
<name>A0A4R1G852_9GAMM</name>
<keyword evidence="4" id="KW-0808">Transferase</keyword>
<dbReference type="GO" id="GO:0005524">
    <property type="term" value="F:ATP binding"/>
    <property type="evidence" value="ECO:0007669"/>
    <property type="project" value="UniProtKB-KW"/>
</dbReference>
<dbReference type="PANTHER" id="PTHR24421:SF10">
    <property type="entry name" value="NITRATE_NITRITE SENSOR PROTEIN NARQ"/>
    <property type="match status" value="1"/>
</dbReference>
<sequence>MPPELNKKRDAPFFNERSYQVLVEQSLVGIYLIQDEVMRYCNSAFAAITGRTTAEIINKPIAPILTPESLQTVRDHIERRYREGPGATARFFTQARHVEGYLVDLEVHGRAIIYEGRPAVAGVAVNMTLQLNYQRELRNSHQQLQLISRYANRVREHQRHETARDIHDVLGGLLTSIKLGATRLLSQSDPGEIIEIAEDIIGLAQESIDFARHKSEQLYPATLNYLGLLPAIENLLKQQRSRSMLRYRLHCEDSLPTLSQEQSLVIYRTVQESLTNVIRHAEASQVVIEIRHIEGMLSVVIDDDGIGFDSAPKRENSFGLLFMRERAAEYGGELHAANAPLGGTRISLTLPVIDMNSSQGEDEND</sequence>
<reference evidence="11 12" key="1">
    <citation type="submission" date="2019-03" db="EMBL/GenBank/DDBJ databases">
        <title>Genomic Encyclopedia of Archaeal and Bacterial Type Strains, Phase II (KMG-II): from individual species to whole genera.</title>
        <authorList>
            <person name="Goeker M."/>
        </authorList>
    </citation>
    <scope>NUCLEOTIDE SEQUENCE [LARGE SCALE GENOMIC DNA]</scope>
    <source>
        <strain evidence="11 12">DSM 27697</strain>
    </source>
</reference>
<dbReference type="GO" id="GO:0016020">
    <property type="term" value="C:membrane"/>
    <property type="evidence" value="ECO:0007669"/>
    <property type="project" value="InterPro"/>
</dbReference>
<dbReference type="InterPro" id="IPR011712">
    <property type="entry name" value="Sig_transdc_His_kin_sub3_dim/P"/>
</dbReference>
<keyword evidence="7" id="KW-0067">ATP-binding</keyword>
<keyword evidence="12" id="KW-1185">Reference proteome</keyword>
<dbReference type="NCBIfam" id="TIGR00229">
    <property type="entry name" value="sensory_box"/>
    <property type="match status" value="1"/>
</dbReference>
<evidence type="ECO:0000256" key="7">
    <source>
        <dbReference type="ARBA" id="ARBA00022840"/>
    </source>
</evidence>
<dbReference type="Gene3D" id="1.20.5.1930">
    <property type="match status" value="1"/>
</dbReference>
<keyword evidence="6" id="KW-0418">Kinase</keyword>
<gene>
    <name evidence="11" type="ORF">CLV83_3735</name>
</gene>
<evidence type="ECO:0000256" key="4">
    <source>
        <dbReference type="ARBA" id="ARBA00022679"/>
    </source>
</evidence>
<dbReference type="SUPFAM" id="SSF55785">
    <property type="entry name" value="PYP-like sensor domain (PAS domain)"/>
    <property type="match status" value="1"/>
</dbReference>
<evidence type="ECO:0000256" key="2">
    <source>
        <dbReference type="ARBA" id="ARBA00012438"/>
    </source>
</evidence>
<dbReference type="SMART" id="SM00387">
    <property type="entry name" value="HATPase_c"/>
    <property type="match status" value="1"/>
</dbReference>
<dbReference type="Pfam" id="PF07730">
    <property type="entry name" value="HisKA_3"/>
    <property type="match status" value="1"/>
</dbReference>
<evidence type="ECO:0000313" key="11">
    <source>
        <dbReference type="EMBL" id="TCK04317.1"/>
    </source>
</evidence>
<dbReference type="PROSITE" id="PS50109">
    <property type="entry name" value="HIS_KIN"/>
    <property type="match status" value="1"/>
</dbReference>
<evidence type="ECO:0000256" key="6">
    <source>
        <dbReference type="ARBA" id="ARBA00022777"/>
    </source>
</evidence>
<dbReference type="PROSITE" id="PS50112">
    <property type="entry name" value="PAS"/>
    <property type="match status" value="1"/>
</dbReference>
<dbReference type="InterPro" id="IPR000014">
    <property type="entry name" value="PAS"/>
</dbReference>
<dbReference type="InterPro" id="IPR036890">
    <property type="entry name" value="HATPase_C_sf"/>
</dbReference>
<dbReference type="GO" id="GO:0006355">
    <property type="term" value="P:regulation of DNA-templated transcription"/>
    <property type="evidence" value="ECO:0007669"/>
    <property type="project" value="InterPro"/>
</dbReference>
<dbReference type="EMBL" id="SMFU01000011">
    <property type="protein sequence ID" value="TCK04317.1"/>
    <property type="molecule type" value="Genomic_DNA"/>
</dbReference>
<dbReference type="Pfam" id="PF02518">
    <property type="entry name" value="HATPase_c"/>
    <property type="match status" value="1"/>
</dbReference>
<organism evidence="11 12">
    <name type="scientific">Marinobacterium mangrovicola</name>
    <dbReference type="NCBI Taxonomy" id="1476959"/>
    <lineage>
        <taxon>Bacteria</taxon>
        <taxon>Pseudomonadati</taxon>
        <taxon>Pseudomonadota</taxon>
        <taxon>Gammaproteobacteria</taxon>
        <taxon>Oceanospirillales</taxon>
        <taxon>Oceanospirillaceae</taxon>
        <taxon>Marinobacterium</taxon>
    </lineage>
</organism>
<dbReference type="Gene3D" id="3.30.450.20">
    <property type="entry name" value="PAS domain"/>
    <property type="match status" value="1"/>
</dbReference>
<dbReference type="Gene3D" id="3.30.565.10">
    <property type="entry name" value="Histidine kinase-like ATPase, C-terminal domain"/>
    <property type="match status" value="1"/>
</dbReference>
<evidence type="ECO:0000259" key="10">
    <source>
        <dbReference type="PROSITE" id="PS50112"/>
    </source>
</evidence>
<evidence type="ECO:0000256" key="5">
    <source>
        <dbReference type="ARBA" id="ARBA00022741"/>
    </source>
</evidence>
<dbReference type="Pfam" id="PF00989">
    <property type="entry name" value="PAS"/>
    <property type="match status" value="1"/>
</dbReference>
<dbReference type="PANTHER" id="PTHR24421">
    <property type="entry name" value="NITRATE/NITRITE SENSOR PROTEIN NARX-RELATED"/>
    <property type="match status" value="1"/>
</dbReference>
<keyword evidence="5" id="KW-0547">Nucleotide-binding</keyword>
<dbReference type="SUPFAM" id="SSF55874">
    <property type="entry name" value="ATPase domain of HSP90 chaperone/DNA topoisomerase II/histidine kinase"/>
    <property type="match status" value="1"/>
</dbReference>
<keyword evidence="3" id="KW-0597">Phosphoprotein</keyword>
<dbReference type="GO" id="GO:0000155">
    <property type="term" value="F:phosphorelay sensor kinase activity"/>
    <property type="evidence" value="ECO:0007669"/>
    <property type="project" value="InterPro"/>
</dbReference>
<accession>A0A4R1G852</accession>
<dbReference type="SMART" id="SM00091">
    <property type="entry name" value="PAS"/>
    <property type="match status" value="1"/>
</dbReference>
<dbReference type="InterPro" id="IPR005467">
    <property type="entry name" value="His_kinase_dom"/>
</dbReference>
<comment type="catalytic activity">
    <reaction evidence="1">
        <text>ATP + protein L-histidine = ADP + protein N-phospho-L-histidine.</text>
        <dbReference type="EC" id="2.7.13.3"/>
    </reaction>
</comment>
<evidence type="ECO:0000313" key="12">
    <source>
        <dbReference type="Proteomes" id="UP000294546"/>
    </source>
</evidence>
<evidence type="ECO:0000256" key="1">
    <source>
        <dbReference type="ARBA" id="ARBA00000085"/>
    </source>
</evidence>
<keyword evidence="8" id="KW-0902">Two-component regulatory system</keyword>
<evidence type="ECO:0000259" key="9">
    <source>
        <dbReference type="PROSITE" id="PS50109"/>
    </source>
</evidence>
<feature type="domain" description="PAS" evidence="10">
    <location>
        <begin position="40"/>
        <end position="84"/>
    </location>
</feature>
<evidence type="ECO:0000256" key="8">
    <source>
        <dbReference type="ARBA" id="ARBA00023012"/>
    </source>
</evidence>
<proteinExistence type="predicted"/>
<protein>
    <recommendedName>
        <fullName evidence="2">histidine kinase</fullName>
        <ecNumber evidence="2">2.7.13.3</ecNumber>
    </recommendedName>
</protein>
<dbReference type="RefSeq" id="WP_132296011.1">
    <property type="nucleotide sequence ID" value="NZ_SMFU01000011.1"/>
</dbReference>
<dbReference type="AlphaFoldDB" id="A0A4R1G852"/>
<dbReference type="InterPro" id="IPR050482">
    <property type="entry name" value="Sensor_HK_TwoCompSys"/>
</dbReference>